<proteinExistence type="predicted"/>
<organism evidence="1">
    <name type="scientific">Marseillevirus LCMAC103</name>
    <dbReference type="NCBI Taxonomy" id="2506604"/>
    <lineage>
        <taxon>Viruses</taxon>
        <taxon>Varidnaviria</taxon>
        <taxon>Bamfordvirae</taxon>
        <taxon>Nucleocytoviricota</taxon>
        <taxon>Megaviricetes</taxon>
        <taxon>Pimascovirales</taxon>
        <taxon>Pimascovirales incertae sedis</taxon>
        <taxon>Marseilleviridae</taxon>
    </lineage>
</organism>
<protein>
    <submittedName>
        <fullName evidence="1">Uncharacterized protein</fullName>
    </submittedName>
</protein>
<reference evidence="1" key="1">
    <citation type="journal article" date="2019" name="MBio">
        <title>Virus Genomes from Deep Sea Sediments Expand the Ocean Megavirome and Support Independent Origins of Viral Gigantism.</title>
        <authorList>
            <person name="Backstrom D."/>
            <person name="Yutin N."/>
            <person name="Jorgensen S.L."/>
            <person name="Dharamshi J."/>
            <person name="Homa F."/>
            <person name="Zaremba-Niedwiedzka K."/>
            <person name="Spang A."/>
            <person name="Wolf Y.I."/>
            <person name="Koonin E.V."/>
            <person name="Ettema T.J."/>
        </authorList>
    </citation>
    <scope>NUCLEOTIDE SEQUENCE</scope>
</reference>
<evidence type="ECO:0000313" key="1">
    <source>
        <dbReference type="EMBL" id="QBK86857.1"/>
    </source>
</evidence>
<dbReference type="InterPro" id="IPR008983">
    <property type="entry name" value="Tumour_necrosis_fac-like_dom"/>
</dbReference>
<sequence>MARCATGLALVVLLILALSVALFFALRHRGRAPNGVLDLPDAVLDLPLPDGLIPLPASAEHPLVALGGTPDERPFDPSVDSAPLDKALVQSDWQRAVPRWEGASEWICPASGHYFLSSAVRARSAADTPLANWLYTAVNVDYKTVGDPANGLLESGLRLAEPLRADEPRVVAGTAILYIDAGSLVTFDVWQTFDKTFWPEKTGVALHRIGPGVCNRTAPGTDGHCYGYEPDELPSEGDGEDAYPLYVRGVLSAGVEFAEPGALVPLTADQVNPYVDPACQCQECECRPTCACTRVWGDAGGGAWTCPATGRYFVSFFAGVENLAPSAKAAVVEVRVDGRRVVGGERLIAAGDVRTVAGHATVELAAGSTIALVCVSAPVRVFVFHSGMTVHRVHDS</sequence>
<dbReference type="Gene3D" id="2.60.120.40">
    <property type="match status" value="1"/>
</dbReference>
<accession>A0A481YVD2</accession>
<name>A0A481YVD2_9VIRU</name>
<dbReference type="EMBL" id="MK500337">
    <property type="protein sequence ID" value="QBK86857.1"/>
    <property type="molecule type" value="Genomic_DNA"/>
</dbReference>
<gene>
    <name evidence="1" type="ORF">LCMAC103_01950</name>
</gene>